<dbReference type="Proteomes" id="UP000308600">
    <property type="component" value="Unassembled WGS sequence"/>
</dbReference>
<name>A0ACD3APE9_9AGAR</name>
<evidence type="ECO:0000313" key="1">
    <source>
        <dbReference type="EMBL" id="TFK67611.1"/>
    </source>
</evidence>
<gene>
    <name evidence="1" type="ORF">BDN72DRAFT_842784</name>
</gene>
<reference evidence="1 2" key="1">
    <citation type="journal article" date="2019" name="Nat. Ecol. Evol.">
        <title>Megaphylogeny resolves global patterns of mushroom evolution.</title>
        <authorList>
            <person name="Varga T."/>
            <person name="Krizsan K."/>
            <person name="Foldi C."/>
            <person name="Dima B."/>
            <person name="Sanchez-Garcia M."/>
            <person name="Sanchez-Ramirez S."/>
            <person name="Szollosi G.J."/>
            <person name="Szarkandi J.G."/>
            <person name="Papp V."/>
            <person name="Albert L."/>
            <person name="Andreopoulos W."/>
            <person name="Angelini C."/>
            <person name="Antonin V."/>
            <person name="Barry K.W."/>
            <person name="Bougher N.L."/>
            <person name="Buchanan P."/>
            <person name="Buyck B."/>
            <person name="Bense V."/>
            <person name="Catcheside P."/>
            <person name="Chovatia M."/>
            <person name="Cooper J."/>
            <person name="Damon W."/>
            <person name="Desjardin D."/>
            <person name="Finy P."/>
            <person name="Geml J."/>
            <person name="Haridas S."/>
            <person name="Hughes K."/>
            <person name="Justo A."/>
            <person name="Karasinski D."/>
            <person name="Kautmanova I."/>
            <person name="Kiss B."/>
            <person name="Kocsube S."/>
            <person name="Kotiranta H."/>
            <person name="LaButti K.M."/>
            <person name="Lechner B.E."/>
            <person name="Liimatainen K."/>
            <person name="Lipzen A."/>
            <person name="Lukacs Z."/>
            <person name="Mihaltcheva S."/>
            <person name="Morgado L.N."/>
            <person name="Niskanen T."/>
            <person name="Noordeloos M.E."/>
            <person name="Ohm R.A."/>
            <person name="Ortiz-Santana B."/>
            <person name="Ovrebo C."/>
            <person name="Racz N."/>
            <person name="Riley R."/>
            <person name="Savchenko A."/>
            <person name="Shiryaev A."/>
            <person name="Soop K."/>
            <person name="Spirin V."/>
            <person name="Szebenyi C."/>
            <person name="Tomsovsky M."/>
            <person name="Tulloss R.E."/>
            <person name="Uehling J."/>
            <person name="Grigoriev I.V."/>
            <person name="Vagvolgyi C."/>
            <person name="Papp T."/>
            <person name="Martin F.M."/>
            <person name="Miettinen O."/>
            <person name="Hibbett D.S."/>
            <person name="Nagy L.G."/>
        </authorList>
    </citation>
    <scope>NUCLEOTIDE SEQUENCE [LARGE SCALE GENOMIC DNA]</scope>
    <source>
        <strain evidence="1 2">NL-1719</strain>
    </source>
</reference>
<sequence>MAVATTTETLIVSSGLEGDAQNEAEDVHLPNISTQDDLGIVYVIETPQQFWSELEDMLNFPKDEPPTLSFLDSTLRRFLALCAVYHEQYLQTPLQLNHACEMILESELFTFHSERMCELLIHDVRTATDPHLQLMFYHVLLCYGQQRADFFRSQKRWQPLIPLVMDHVLVEIDPEVEDTYLGNTGGSRTPGSVPIPVEAKLRGLGVRILYEVCRVQKLSLQDLRMFGDSFIDYLFELIEQTRQMQDETFNYSVIKLIVSLNEQFMVASFRAEAPPPQTADITESDNRILRVLMRRLGESKTFGENMIFMLNRAERTPEDLCMQLLILKLLYVLFNTKDTSEYFYTNDLKVLVDVFLRELVDLDEDSESLRHTYLRVLHPLLTKTQLRAVPYKRLQIINSLESLMRNSSIREVNSTTKRLVERCLGGEWCVGLRKPSNAAGLVDSGEATPTTSNPGTPTLGEGPLTSPIDGSNTMVAAQQQPQYGVSSVSASSQLERTASLRAKALKASRSVENLRKLSAGSEGDNRRMKRHSPPPPPPPLPSSLVGSHRKVDGYDSERRPSTASTLSVANATSTSFGSTSSSSSSSTIGRPTSSSGSSSGPRLRPPPPPRTTRSPAPPPPRQHQTQHQTEHHPHHNSYSLDSASSISSSSASSVSSVSSFSSFGSSATNASVTSTSTNGSVVTSTLGTSNGGTATKHRRTAPPVPQRRKPPAVPNGVLKGGQMGGSGSQEHLVVSQVPVQRTASGTTVLTVKSTMNGR</sequence>
<evidence type="ECO:0000313" key="2">
    <source>
        <dbReference type="Proteomes" id="UP000308600"/>
    </source>
</evidence>
<organism evidence="1 2">
    <name type="scientific">Pluteus cervinus</name>
    <dbReference type="NCBI Taxonomy" id="181527"/>
    <lineage>
        <taxon>Eukaryota</taxon>
        <taxon>Fungi</taxon>
        <taxon>Dikarya</taxon>
        <taxon>Basidiomycota</taxon>
        <taxon>Agaricomycotina</taxon>
        <taxon>Agaricomycetes</taxon>
        <taxon>Agaricomycetidae</taxon>
        <taxon>Agaricales</taxon>
        <taxon>Pluteineae</taxon>
        <taxon>Pluteaceae</taxon>
        <taxon>Pluteus</taxon>
    </lineage>
</organism>
<keyword evidence="2" id="KW-1185">Reference proteome</keyword>
<protein>
    <submittedName>
        <fullName evidence="1">Uncharacterized protein</fullName>
    </submittedName>
</protein>
<dbReference type="EMBL" id="ML208371">
    <property type="protein sequence ID" value="TFK67611.1"/>
    <property type="molecule type" value="Genomic_DNA"/>
</dbReference>
<accession>A0ACD3APE9</accession>
<proteinExistence type="predicted"/>